<dbReference type="RefSeq" id="WP_065985173.1">
    <property type="nucleotide sequence ID" value="NZ_CP099397.1"/>
</dbReference>
<evidence type="ECO:0000256" key="1">
    <source>
        <dbReference type="SAM" id="SignalP"/>
    </source>
</evidence>
<dbReference type="SUPFAM" id="SSF51004">
    <property type="entry name" value="C-terminal (heme d1) domain of cytochrome cd1-nitrite reductase"/>
    <property type="match status" value="1"/>
</dbReference>
<sequence>MRTLITPSRLIGGLLLVTTLGSAAADAPAQELLYSTEAIHVLAGSGHSWGFAALDPTRPYLFLARRENGLSVFDIERQVLVKQLDETQGANAVAFAPELNRAYVANMDGTLGILRLDDMTLLKRLPVDAGNLNNLLYDSERKRVLITSGRRAESSTLYLFDPAQERIVASHELPVRKLDAPLLLRSGELVLPLRDEDQVALLSGEALQHHRTWRFAACSKPSAVAADERHQRLFVACRGETPTLLVVDLATGNVLTTLPVDRAVNVMAFDEDLGRLLIPSGPDASLTVVERGTDGRYRARGSVGTRPWAHNMVYDAARGRVHLFTMDFTQPAPDEANAKPDPIFHADTFSILTLASPETPNR</sequence>
<keyword evidence="1" id="KW-0732">Signal</keyword>
<dbReference type="PANTHER" id="PTHR47197:SF3">
    <property type="entry name" value="DIHYDRO-HEME D1 DEHYDROGENASE"/>
    <property type="match status" value="1"/>
</dbReference>
<dbReference type="GeneID" id="300081953"/>
<feature type="signal peptide" evidence="1">
    <location>
        <begin position="1"/>
        <end position="24"/>
    </location>
</feature>
<accession>A0ABY5A1I3</accession>
<evidence type="ECO:0000313" key="3">
    <source>
        <dbReference type="Proteomes" id="UP001054897"/>
    </source>
</evidence>
<protein>
    <submittedName>
        <fullName evidence="2">Uncharacterized protein</fullName>
    </submittedName>
</protein>
<reference evidence="2" key="1">
    <citation type="submission" date="2022-06" db="EMBL/GenBank/DDBJ databases">
        <title>Complete genome of Pseudomonas hydrolytica DSWY01T.</title>
        <authorList>
            <person name="Jung J."/>
            <person name="Jeon C.O."/>
        </authorList>
    </citation>
    <scope>NUCLEOTIDE SEQUENCE</scope>
    <source>
        <strain evidence="2">DSWY01</strain>
    </source>
</reference>
<dbReference type="Proteomes" id="UP001054897">
    <property type="component" value="Chromosome"/>
</dbReference>
<dbReference type="EMBL" id="CP099397">
    <property type="protein sequence ID" value="USR37660.1"/>
    <property type="molecule type" value="Genomic_DNA"/>
</dbReference>
<dbReference type="Gene3D" id="2.130.10.10">
    <property type="entry name" value="YVTN repeat-like/Quinoprotein amine dehydrogenase"/>
    <property type="match status" value="2"/>
</dbReference>
<name>A0ABY5A1I3_9GAMM</name>
<dbReference type="InterPro" id="IPR015943">
    <property type="entry name" value="WD40/YVTN_repeat-like_dom_sf"/>
</dbReference>
<evidence type="ECO:0000313" key="2">
    <source>
        <dbReference type="EMBL" id="USR37660.1"/>
    </source>
</evidence>
<gene>
    <name evidence="2" type="ORF">L1F06_013240</name>
</gene>
<dbReference type="InterPro" id="IPR011048">
    <property type="entry name" value="Haem_d1_sf"/>
</dbReference>
<organism evidence="2 3">
    <name type="scientific">Ectopseudomonas hydrolytica</name>
    <dbReference type="NCBI Taxonomy" id="2493633"/>
    <lineage>
        <taxon>Bacteria</taxon>
        <taxon>Pseudomonadati</taxon>
        <taxon>Pseudomonadota</taxon>
        <taxon>Gammaproteobacteria</taxon>
        <taxon>Pseudomonadales</taxon>
        <taxon>Pseudomonadaceae</taxon>
        <taxon>Ectopseudomonas</taxon>
    </lineage>
</organism>
<proteinExistence type="predicted"/>
<dbReference type="InterPro" id="IPR051200">
    <property type="entry name" value="Host-pathogen_enzymatic-act"/>
</dbReference>
<keyword evidence="3" id="KW-1185">Reference proteome</keyword>
<feature type="chain" id="PRO_5046643359" evidence="1">
    <location>
        <begin position="25"/>
        <end position="362"/>
    </location>
</feature>
<dbReference type="PANTHER" id="PTHR47197">
    <property type="entry name" value="PROTEIN NIRF"/>
    <property type="match status" value="1"/>
</dbReference>